<dbReference type="InterPro" id="IPR027417">
    <property type="entry name" value="P-loop_NTPase"/>
</dbReference>
<proteinExistence type="predicted"/>
<dbReference type="AlphaFoldDB" id="A0A150IHC4"/>
<keyword evidence="2" id="KW-0342">GTP-binding</keyword>
<dbReference type="InterPro" id="IPR005225">
    <property type="entry name" value="Small_GTP-bd"/>
</dbReference>
<reference evidence="3 4" key="1">
    <citation type="journal article" date="2016" name="ISME J.">
        <title>Chasing the elusive Euryarchaeota class WSA2: genomes reveal a uniquely fastidious methyl-reducing methanogen.</title>
        <authorList>
            <person name="Nobu M.K."/>
            <person name="Narihiro T."/>
            <person name="Kuroda K."/>
            <person name="Mei R."/>
            <person name="Liu W.T."/>
        </authorList>
    </citation>
    <scope>NUCLEOTIDE SEQUENCE [LARGE SCALE GENOMIC DNA]</scope>
    <source>
        <strain evidence="3">U1lsi0528_Bin089</strain>
    </source>
</reference>
<dbReference type="SUPFAM" id="SSF52540">
    <property type="entry name" value="P-loop containing nucleoside triphosphate hydrolases"/>
    <property type="match status" value="1"/>
</dbReference>
<dbReference type="SMART" id="SM00175">
    <property type="entry name" value="RAB"/>
    <property type="match status" value="1"/>
</dbReference>
<gene>
    <name evidence="3" type="ORF">AMQ74_01974</name>
</gene>
<dbReference type="Pfam" id="PF00071">
    <property type="entry name" value="Ras"/>
    <property type="match status" value="1"/>
</dbReference>
<accession>A0A150IHC4</accession>
<comment type="caution">
    <text evidence="3">The sequence shown here is derived from an EMBL/GenBank/DDBJ whole genome shotgun (WGS) entry which is preliminary data.</text>
</comment>
<evidence type="ECO:0000256" key="1">
    <source>
        <dbReference type="ARBA" id="ARBA00022741"/>
    </source>
</evidence>
<protein>
    <submittedName>
        <fullName evidence="3">GTP-binding protein Der</fullName>
    </submittedName>
</protein>
<dbReference type="SMART" id="SM00173">
    <property type="entry name" value="RAS"/>
    <property type="match status" value="1"/>
</dbReference>
<dbReference type="Proteomes" id="UP000075578">
    <property type="component" value="Unassembled WGS sequence"/>
</dbReference>
<dbReference type="PROSITE" id="PS51419">
    <property type="entry name" value="RAB"/>
    <property type="match status" value="1"/>
</dbReference>
<evidence type="ECO:0000313" key="4">
    <source>
        <dbReference type="Proteomes" id="UP000075578"/>
    </source>
</evidence>
<dbReference type="InterPro" id="IPR001806">
    <property type="entry name" value="Small_GTPase"/>
</dbReference>
<dbReference type="NCBIfam" id="TIGR00231">
    <property type="entry name" value="small_GTP"/>
    <property type="match status" value="1"/>
</dbReference>
<sequence length="180" mass="20451">MIAVKIVLAGNGAVGKSTISNRLSKTLKQNETLPLTPGLSINKIRIPEEDVSGVIWDLGGQKQFRFLHNDFIKGAKIIILVYSVEWIHSLKDVREWLEIIPKDKKPFRVYLIANKVDSEKRAISRKEGENFALENNMIYYEISAINGEGFGKFEDDLINTIKLMANPEMSIVQEKHIIIQ</sequence>
<name>A0A150IHC4_9EURY</name>
<dbReference type="InterPro" id="IPR050227">
    <property type="entry name" value="Rab"/>
</dbReference>
<dbReference type="EMBL" id="LNGD01000294">
    <property type="protein sequence ID" value="KYC44383.1"/>
    <property type="molecule type" value="Genomic_DNA"/>
</dbReference>
<dbReference type="GO" id="GO:0005525">
    <property type="term" value="F:GTP binding"/>
    <property type="evidence" value="ECO:0007669"/>
    <property type="project" value="UniProtKB-KW"/>
</dbReference>
<dbReference type="Gene3D" id="3.40.50.300">
    <property type="entry name" value="P-loop containing nucleotide triphosphate hydrolases"/>
    <property type="match status" value="1"/>
</dbReference>
<dbReference type="GO" id="GO:0003924">
    <property type="term" value="F:GTPase activity"/>
    <property type="evidence" value="ECO:0007669"/>
    <property type="project" value="InterPro"/>
</dbReference>
<evidence type="ECO:0000256" key="2">
    <source>
        <dbReference type="ARBA" id="ARBA00023134"/>
    </source>
</evidence>
<organism evidence="3 4">
    <name type="scientific">Candidatus Methanofastidiosum methylothiophilum</name>
    <dbReference type="NCBI Taxonomy" id="1705564"/>
    <lineage>
        <taxon>Archaea</taxon>
        <taxon>Methanobacteriati</taxon>
        <taxon>Methanobacteriota</taxon>
        <taxon>Stenosarchaea group</taxon>
        <taxon>Candidatus Methanofastidiosia</taxon>
        <taxon>Candidatus Methanofastidiosales</taxon>
        <taxon>Candidatus Methanofastidiosaceae</taxon>
        <taxon>Candidatus Methanofastidiosum</taxon>
    </lineage>
</organism>
<keyword evidence="1" id="KW-0547">Nucleotide-binding</keyword>
<dbReference type="PRINTS" id="PR00449">
    <property type="entry name" value="RASTRNSFRMNG"/>
</dbReference>
<evidence type="ECO:0000313" key="3">
    <source>
        <dbReference type="EMBL" id="KYC44383.1"/>
    </source>
</evidence>
<dbReference type="CDD" id="cd00154">
    <property type="entry name" value="Rab"/>
    <property type="match status" value="1"/>
</dbReference>
<dbReference type="PANTHER" id="PTHR47977">
    <property type="entry name" value="RAS-RELATED PROTEIN RAB"/>
    <property type="match status" value="1"/>
</dbReference>